<protein>
    <submittedName>
        <fullName evidence="1">Uncharacterized protein</fullName>
    </submittedName>
</protein>
<sequence>MIEREGGELSGTLRWAAHRFCWIGLMGIALISSGCGGEPSAVALPSLTDSSTPLPSSSTVAEQRAVESAYSEFVAMLDRADSLPAESRKQELSTVMIDPQLSRVLRRIDEMKSQNIATYGRVIIHLQSVQLTESGATVYDCQDSRDSGLLNSVTQKKVNRGIEQERTKTLLLKGSDGRWRVSKTTTLGEGC</sequence>
<dbReference type="Proteomes" id="UP001501710">
    <property type="component" value="Unassembled WGS sequence"/>
</dbReference>
<evidence type="ECO:0000313" key="2">
    <source>
        <dbReference type="Proteomes" id="UP001501710"/>
    </source>
</evidence>
<name>A0ABP8CRA4_9ACTN</name>
<accession>A0ABP8CRA4</accession>
<gene>
    <name evidence="1" type="ORF">GCM10022254_75250</name>
</gene>
<comment type="caution">
    <text evidence="1">The sequence shown here is derived from an EMBL/GenBank/DDBJ whole genome shotgun (WGS) entry which is preliminary data.</text>
</comment>
<proteinExistence type="predicted"/>
<dbReference type="RefSeq" id="WP_344907832.1">
    <property type="nucleotide sequence ID" value="NZ_BAABAS010000032.1"/>
</dbReference>
<reference evidence="2" key="1">
    <citation type="journal article" date="2019" name="Int. J. Syst. Evol. Microbiol.">
        <title>The Global Catalogue of Microorganisms (GCM) 10K type strain sequencing project: providing services to taxonomists for standard genome sequencing and annotation.</title>
        <authorList>
            <consortium name="The Broad Institute Genomics Platform"/>
            <consortium name="The Broad Institute Genome Sequencing Center for Infectious Disease"/>
            <person name="Wu L."/>
            <person name="Ma J."/>
        </authorList>
    </citation>
    <scope>NUCLEOTIDE SEQUENCE [LARGE SCALE GENOMIC DNA]</scope>
    <source>
        <strain evidence="2">JCM 17440</strain>
    </source>
</reference>
<dbReference type="EMBL" id="BAABAS010000032">
    <property type="protein sequence ID" value="GAA4242396.1"/>
    <property type="molecule type" value="Genomic_DNA"/>
</dbReference>
<dbReference type="PROSITE" id="PS51257">
    <property type="entry name" value="PROKAR_LIPOPROTEIN"/>
    <property type="match status" value="1"/>
</dbReference>
<evidence type="ECO:0000313" key="1">
    <source>
        <dbReference type="EMBL" id="GAA4242396.1"/>
    </source>
</evidence>
<keyword evidence="2" id="KW-1185">Reference proteome</keyword>
<organism evidence="1 2">
    <name type="scientific">Actinomadura meridiana</name>
    <dbReference type="NCBI Taxonomy" id="559626"/>
    <lineage>
        <taxon>Bacteria</taxon>
        <taxon>Bacillati</taxon>
        <taxon>Actinomycetota</taxon>
        <taxon>Actinomycetes</taxon>
        <taxon>Streptosporangiales</taxon>
        <taxon>Thermomonosporaceae</taxon>
        <taxon>Actinomadura</taxon>
    </lineage>
</organism>